<feature type="domain" description="MaoC-like" evidence="2">
    <location>
        <begin position="16"/>
        <end position="114"/>
    </location>
</feature>
<accession>A0A177YLJ6</accession>
<dbReference type="AlphaFoldDB" id="A0A177YLJ6"/>
<organism evidence="3 4">
    <name type="scientific">Rhodococcoides kyotonense</name>
    <dbReference type="NCBI Taxonomy" id="398843"/>
    <lineage>
        <taxon>Bacteria</taxon>
        <taxon>Bacillati</taxon>
        <taxon>Actinomycetota</taxon>
        <taxon>Actinomycetes</taxon>
        <taxon>Mycobacteriales</taxon>
        <taxon>Nocardiaceae</taxon>
        <taxon>Rhodococcoides</taxon>
    </lineage>
</organism>
<dbReference type="RefSeq" id="WP_068421780.1">
    <property type="nucleotide sequence ID" value="NZ_LVHI01000004.1"/>
</dbReference>
<dbReference type="Gene3D" id="3.10.129.10">
    <property type="entry name" value="Hotdog Thioesterase"/>
    <property type="match status" value="1"/>
</dbReference>
<evidence type="ECO:0000259" key="2">
    <source>
        <dbReference type="Pfam" id="PF01575"/>
    </source>
</evidence>
<evidence type="ECO:0000313" key="4">
    <source>
        <dbReference type="Proteomes" id="UP000077519"/>
    </source>
</evidence>
<proteinExistence type="inferred from homology"/>
<dbReference type="EMBL" id="LVHI01000004">
    <property type="protein sequence ID" value="OAK56365.1"/>
    <property type="molecule type" value="Genomic_DNA"/>
</dbReference>
<keyword evidence="4" id="KW-1185">Reference proteome</keyword>
<protein>
    <submittedName>
        <fullName evidence="3">Acyl dehydratase</fullName>
    </submittedName>
</protein>
<name>A0A177YLJ6_9NOCA</name>
<sequence length="145" mass="15823">MTTYFDDVTEGEQLPVPEYPLSMYRLVMAAGSNRDFNSIHHNSEYAKASGAPEAYANVLFLMGMWERAVRDWAGDRAVIGSVKGFSMKKFNLVGTTTTVHGTVVAKELRGDKGVVTVELVSRNSGVVTVGPGTIEVELPLQEVRV</sequence>
<gene>
    <name evidence="3" type="ORF">A3K89_16145</name>
</gene>
<dbReference type="Pfam" id="PF01575">
    <property type="entry name" value="MaoC_dehydratas"/>
    <property type="match status" value="1"/>
</dbReference>
<comment type="similarity">
    <text evidence="1">Belongs to the enoyl-CoA hydratase/isomerase family.</text>
</comment>
<dbReference type="InterPro" id="IPR029069">
    <property type="entry name" value="HotDog_dom_sf"/>
</dbReference>
<evidence type="ECO:0000313" key="3">
    <source>
        <dbReference type="EMBL" id="OAK56365.1"/>
    </source>
</evidence>
<reference evidence="3 4" key="1">
    <citation type="submission" date="2016-03" db="EMBL/GenBank/DDBJ databases">
        <title>Genome sequence of Rhodococcus kyotonensis KB10.</title>
        <authorList>
            <person name="Jeong H."/>
            <person name="Hong C.E."/>
            <person name="Jo S.H."/>
            <person name="Park J.M."/>
        </authorList>
    </citation>
    <scope>NUCLEOTIDE SEQUENCE [LARGE SCALE GENOMIC DNA]</scope>
    <source>
        <strain evidence="3 4">KB10</strain>
    </source>
</reference>
<evidence type="ECO:0000256" key="1">
    <source>
        <dbReference type="ARBA" id="ARBA00005254"/>
    </source>
</evidence>
<comment type="caution">
    <text evidence="3">The sequence shown here is derived from an EMBL/GenBank/DDBJ whole genome shotgun (WGS) entry which is preliminary data.</text>
</comment>
<dbReference type="Proteomes" id="UP000077519">
    <property type="component" value="Unassembled WGS sequence"/>
</dbReference>
<dbReference type="SUPFAM" id="SSF54637">
    <property type="entry name" value="Thioesterase/thiol ester dehydrase-isomerase"/>
    <property type="match status" value="1"/>
</dbReference>
<dbReference type="InterPro" id="IPR002539">
    <property type="entry name" value="MaoC-like_dom"/>
</dbReference>